<dbReference type="InterPro" id="IPR013149">
    <property type="entry name" value="ADH-like_C"/>
</dbReference>
<evidence type="ECO:0000313" key="4">
    <source>
        <dbReference type="Proteomes" id="UP000603352"/>
    </source>
</evidence>
<dbReference type="EMBL" id="BMDZ01000103">
    <property type="protein sequence ID" value="GGB61397.1"/>
    <property type="molecule type" value="Genomic_DNA"/>
</dbReference>
<feature type="domain" description="Enoyl reductase (ER)" evidence="2">
    <location>
        <begin position="10"/>
        <end position="333"/>
    </location>
</feature>
<evidence type="ECO:0000256" key="1">
    <source>
        <dbReference type="ARBA" id="ARBA00022857"/>
    </source>
</evidence>
<dbReference type="PANTHER" id="PTHR44154">
    <property type="entry name" value="QUINONE OXIDOREDUCTASE"/>
    <property type="match status" value="1"/>
</dbReference>
<sequence length="348" mass="36508">MKAVYFEAHGPLDALVYGEIDDPVVPDGWVKVRVGACALNYLDVFSRRGMPGIKVELPGITGGDCAGTIAALGAGVDGWEVGARVLINPAHVDDTSGHFEMMGETRRGAMAEYCVCRAEQLIAIPDTVGDDAAAALPVAYGTAYRMLFTRGKLQPGERVLILGASGGVGTACVLLARMAGAHVIAAAGSAGKCRRLEALGAHETIDYSVETIDAYTRSRTGSLFRGGGYEVVVNFTGGDSWVPSLRSVKRGGRLLTCGATAGYAPPTDIRFIFMAEMSILGSTGFTRDDIAACLDLVADGRLDPVIDRILPLSEGREAVRLLEDREVFGKVIVRPDLDDAGAIGTGAA</sequence>
<evidence type="ECO:0000259" key="2">
    <source>
        <dbReference type="SMART" id="SM00829"/>
    </source>
</evidence>
<dbReference type="Gene3D" id="3.90.180.10">
    <property type="entry name" value="Medium-chain alcohol dehydrogenases, catalytic domain"/>
    <property type="match status" value="1"/>
</dbReference>
<dbReference type="SUPFAM" id="SSF50129">
    <property type="entry name" value="GroES-like"/>
    <property type="match status" value="1"/>
</dbReference>
<dbReference type="InterPro" id="IPR013154">
    <property type="entry name" value="ADH-like_N"/>
</dbReference>
<reference evidence="4" key="1">
    <citation type="journal article" date="2019" name="Int. J. Syst. Evol. Microbiol.">
        <title>The Global Catalogue of Microorganisms (GCM) 10K type strain sequencing project: providing services to taxonomists for standard genome sequencing and annotation.</title>
        <authorList>
            <consortium name="The Broad Institute Genomics Platform"/>
            <consortium name="The Broad Institute Genome Sequencing Center for Infectious Disease"/>
            <person name="Wu L."/>
            <person name="Ma J."/>
        </authorList>
    </citation>
    <scope>NUCLEOTIDE SEQUENCE [LARGE SCALE GENOMIC DNA]</scope>
    <source>
        <strain evidence="4">CGMCC 1.10188</strain>
    </source>
</reference>
<dbReference type="PANTHER" id="PTHR44154:SF1">
    <property type="entry name" value="QUINONE OXIDOREDUCTASE"/>
    <property type="match status" value="1"/>
</dbReference>
<protein>
    <submittedName>
        <fullName evidence="3">Zinc-binding dehydrogenase</fullName>
    </submittedName>
</protein>
<name>A0ABQ1JA56_9PROT</name>
<dbReference type="InterPro" id="IPR011032">
    <property type="entry name" value="GroES-like_sf"/>
</dbReference>
<dbReference type="Pfam" id="PF08240">
    <property type="entry name" value="ADH_N"/>
    <property type="match status" value="1"/>
</dbReference>
<keyword evidence="1" id="KW-0521">NADP</keyword>
<keyword evidence="4" id="KW-1185">Reference proteome</keyword>
<dbReference type="InterPro" id="IPR051603">
    <property type="entry name" value="Zinc-ADH_QOR/CCCR"/>
</dbReference>
<organism evidence="3 4">
    <name type="scientific">Tistrella bauzanensis</name>
    <dbReference type="NCBI Taxonomy" id="657419"/>
    <lineage>
        <taxon>Bacteria</taxon>
        <taxon>Pseudomonadati</taxon>
        <taxon>Pseudomonadota</taxon>
        <taxon>Alphaproteobacteria</taxon>
        <taxon>Geminicoccales</taxon>
        <taxon>Geminicoccaceae</taxon>
        <taxon>Tistrella</taxon>
    </lineage>
</organism>
<gene>
    <name evidence="3" type="ORF">GCM10011505_47570</name>
</gene>
<dbReference type="InterPro" id="IPR036291">
    <property type="entry name" value="NAD(P)-bd_dom_sf"/>
</dbReference>
<dbReference type="InterPro" id="IPR020843">
    <property type="entry name" value="ER"/>
</dbReference>
<comment type="caution">
    <text evidence="3">The sequence shown here is derived from an EMBL/GenBank/DDBJ whole genome shotgun (WGS) entry which is preliminary data.</text>
</comment>
<evidence type="ECO:0000313" key="3">
    <source>
        <dbReference type="EMBL" id="GGB61397.1"/>
    </source>
</evidence>
<dbReference type="SUPFAM" id="SSF51735">
    <property type="entry name" value="NAD(P)-binding Rossmann-fold domains"/>
    <property type="match status" value="1"/>
</dbReference>
<proteinExistence type="predicted"/>
<dbReference type="Pfam" id="PF00107">
    <property type="entry name" value="ADH_zinc_N"/>
    <property type="match status" value="1"/>
</dbReference>
<dbReference type="Proteomes" id="UP000603352">
    <property type="component" value="Unassembled WGS sequence"/>
</dbReference>
<dbReference type="RefSeq" id="WP_188582696.1">
    <property type="nucleotide sequence ID" value="NZ_BMDZ01000103.1"/>
</dbReference>
<dbReference type="SMART" id="SM00829">
    <property type="entry name" value="PKS_ER"/>
    <property type="match status" value="1"/>
</dbReference>
<accession>A0ABQ1JA56</accession>